<name>A0A2P7BHJ2_9HYPH</name>
<comment type="caution">
    <text evidence="1">The sequence shown here is derived from an EMBL/GenBank/DDBJ whole genome shotgun (WGS) entry which is preliminary data.</text>
</comment>
<organism evidence="1 2">
    <name type="scientific">Phyllobacterium sophorae</name>
    <dbReference type="NCBI Taxonomy" id="1520277"/>
    <lineage>
        <taxon>Bacteria</taxon>
        <taxon>Pseudomonadati</taxon>
        <taxon>Pseudomonadota</taxon>
        <taxon>Alphaproteobacteria</taxon>
        <taxon>Hyphomicrobiales</taxon>
        <taxon>Phyllobacteriaceae</taxon>
        <taxon>Phyllobacterium</taxon>
    </lineage>
</organism>
<dbReference type="AlphaFoldDB" id="A0A2P7BHJ2"/>
<sequence length="62" mass="6741">MLGWWPRARLAVTLATTAIALIAGWALAAQHFSHYVARAQANERGVLAEILAQPICSGNRQK</sequence>
<evidence type="ECO:0000313" key="2">
    <source>
        <dbReference type="Proteomes" id="UP000241764"/>
    </source>
</evidence>
<gene>
    <name evidence="1" type="ORF">CU103_04610</name>
</gene>
<dbReference type="Proteomes" id="UP000241764">
    <property type="component" value="Unassembled WGS sequence"/>
</dbReference>
<proteinExistence type="predicted"/>
<protein>
    <submittedName>
        <fullName evidence="1">Uncharacterized protein</fullName>
    </submittedName>
</protein>
<keyword evidence="2" id="KW-1185">Reference proteome</keyword>
<dbReference type="OrthoDB" id="8455601at2"/>
<dbReference type="RefSeq" id="WP_106662767.1">
    <property type="nucleotide sequence ID" value="NZ_PGGM01000002.1"/>
</dbReference>
<accession>A0A2P7BHJ2</accession>
<evidence type="ECO:0000313" key="1">
    <source>
        <dbReference type="EMBL" id="PSH65899.1"/>
    </source>
</evidence>
<dbReference type="EMBL" id="PGGM01000002">
    <property type="protein sequence ID" value="PSH65899.1"/>
    <property type="molecule type" value="Genomic_DNA"/>
</dbReference>
<reference evidence="2" key="1">
    <citation type="submission" date="2017-11" db="EMBL/GenBank/DDBJ databases">
        <authorList>
            <person name="Kuznetsova I."/>
            <person name="Sazanova A."/>
            <person name="Chirak E."/>
            <person name="Safronova V."/>
            <person name="Willems A."/>
        </authorList>
    </citation>
    <scope>NUCLEOTIDE SEQUENCE [LARGE SCALE GENOMIC DNA]</scope>
    <source>
        <strain evidence="2">CCBAU 03422</strain>
    </source>
</reference>